<feature type="region of interest" description="Disordered" evidence="1">
    <location>
        <begin position="1"/>
        <end position="61"/>
    </location>
</feature>
<protein>
    <submittedName>
        <fullName evidence="2">Uncharacterized protein</fullName>
    </submittedName>
</protein>
<dbReference type="EMBL" id="JALLPB020000187">
    <property type="protein sequence ID" value="KAL3815683.1"/>
    <property type="molecule type" value="Genomic_DNA"/>
</dbReference>
<evidence type="ECO:0000256" key="1">
    <source>
        <dbReference type="SAM" id="MobiDB-lite"/>
    </source>
</evidence>
<feature type="compositionally biased region" description="Acidic residues" evidence="1">
    <location>
        <begin position="110"/>
        <end position="123"/>
    </location>
</feature>
<dbReference type="AlphaFoldDB" id="A0ABD3RS42"/>
<reference evidence="2 3" key="1">
    <citation type="submission" date="2024-10" db="EMBL/GenBank/DDBJ databases">
        <title>Updated reference genomes for cyclostephanoid diatoms.</title>
        <authorList>
            <person name="Roberts W.R."/>
            <person name="Alverson A.J."/>
        </authorList>
    </citation>
    <scope>NUCLEOTIDE SEQUENCE [LARGE SCALE GENOMIC DNA]</scope>
    <source>
        <strain evidence="2 3">AJA228-03</strain>
    </source>
</reference>
<name>A0ABD3RS42_9STRA</name>
<evidence type="ECO:0000313" key="2">
    <source>
        <dbReference type="EMBL" id="KAL3815683.1"/>
    </source>
</evidence>
<comment type="caution">
    <text evidence="2">The sequence shown here is derived from an EMBL/GenBank/DDBJ whole genome shotgun (WGS) entry which is preliminary data.</text>
</comment>
<gene>
    <name evidence="2" type="ORF">ACHAXA_006576</name>
</gene>
<keyword evidence="3" id="KW-1185">Reference proteome</keyword>
<evidence type="ECO:0000313" key="3">
    <source>
        <dbReference type="Proteomes" id="UP001530377"/>
    </source>
</evidence>
<accession>A0ABD3RS42</accession>
<sequence length="418" mass="44808">MTTEAFDPFAYDEEDDVDHTPRRRHREEDPSDDAGVLPPEDDPHHRGRGGDGNNAPGGRIDDVAGLGFDASALLSSTFSNHDHDDVVAMVDEFGFPSGAGALDASFGEGCADDDVDDDDEDEDRTTKNEMSSSLCDAGLGTFEGATYVIAEEMSVVHSSRTGKCSVKVRGKLSWEGPIDAAYPDPKRGVYCDVSLRDPGGHLFDAFPSRGKKCARLTTSMIANGLAENFATFRVYASDLINDGGGGKVDDDRYHGGGTLIEYACGDKLRPVPLLMNVSAEALSDRRRLTFQLRVNPSNAHSLLNAAILVHVPAECDGANSLVNSVGRSIGKGEIDTHWADMARILSWRLGELYGGAICEFEALFPYNNIGSSNDDSPPPSDGTDGIASSVVDFPVLLRYDCEGCLLSDVDPDLDFGDI</sequence>
<dbReference type="Proteomes" id="UP001530377">
    <property type="component" value="Unassembled WGS sequence"/>
</dbReference>
<proteinExistence type="predicted"/>
<feature type="region of interest" description="Disordered" evidence="1">
    <location>
        <begin position="104"/>
        <end position="132"/>
    </location>
</feature>
<organism evidence="2 3">
    <name type="scientific">Cyclostephanos tholiformis</name>
    <dbReference type="NCBI Taxonomy" id="382380"/>
    <lineage>
        <taxon>Eukaryota</taxon>
        <taxon>Sar</taxon>
        <taxon>Stramenopiles</taxon>
        <taxon>Ochrophyta</taxon>
        <taxon>Bacillariophyta</taxon>
        <taxon>Coscinodiscophyceae</taxon>
        <taxon>Thalassiosirophycidae</taxon>
        <taxon>Stephanodiscales</taxon>
        <taxon>Stephanodiscaceae</taxon>
        <taxon>Cyclostephanos</taxon>
    </lineage>
</organism>